<dbReference type="InterPro" id="IPR001173">
    <property type="entry name" value="Glyco_trans_2-like"/>
</dbReference>
<comment type="caution">
    <text evidence="3">The sequence shown here is derived from an EMBL/GenBank/DDBJ whole genome shotgun (WGS) entry which is preliminary data.</text>
</comment>
<accession>A0A7K0G450</accession>
<dbReference type="OrthoDB" id="1334872at2"/>
<dbReference type="Gene3D" id="3.90.550.10">
    <property type="entry name" value="Spore Coat Polysaccharide Biosynthesis Protein SpsA, Chain A"/>
    <property type="match status" value="1"/>
</dbReference>
<dbReference type="Proteomes" id="UP000487757">
    <property type="component" value="Unassembled WGS sequence"/>
</dbReference>
<dbReference type="InterPro" id="IPR029044">
    <property type="entry name" value="Nucleotide-diphossugar_trans"/>
</dbReference>
<dbReference type="Pfam" id="PF00535">
    <property type="entry name" value="Glycos_transf_2"/>
    <property type="match status" value="1"/>
</dbReference>
<evidence type="ECO:0000313" key="4">
    <source>
        <dbReference type="Proteomes" id="UP000487757"/>
    </source>
</evidence>
<dbReference type="RefSeq" id="WP_154282620.1">
    <property type="nucleotide sequence ID" value="NZ_JBHUJQ010000001.1"/>
</dbReference>
<dbReference type="SUPFAM" id="SSF53448">
    <property type="entry name" value="Nucleotide-diphospho-sugar transferases"/>
    <property type="match status" value="1"/>
</dbReference>
<evidence type="ECO:0000313" key="3">
    <source>
        <dbReference type="EMBL" id="MRX78210.1"/>
    </source>
</evidence>
<dbReference type="EMBL" id="WKKH01000043">
    <property type="protein sequence ID" value="MRX78210.1"/>
    <property type="molecule type" value="Genomic_DNA"/>
</dbReference>
<gene>
    <name evidence="3" type="ORF">GJU39_19190</name>
</gene>
<keyword evidence="1" id="KW-1133">Transmembrane helix</keyword>
<proteinExistence type="predicted"/>
<reference evidence="3 4" key="1">
    <citation type="submission" date="2019-11" db="EMBL/GenBank/DDBJ databases">
        <title>Pedobacter petrophilus genome.</title>
        <authorList>
            <person name="Feldbauer M.J."/>
            <person name="Newman J.D."/>
        </authorList>
    </citation>
    <scope>NUCLEOTIDE SEQUENCE [LARGE SCALE GENOMIC DNA]</scope>
    <source>
        <strain evidence="3 4">LMG 29686</strain>
    </source>
</reference>
<dbReference type="PANTHER" id="PTHR22916">
    <property type="entry name" value="GLYCOSYLTRANSFERASE"/>
    <property type="match status" value="1"/>
</dbReference>
<protein>
    <submittedName>
        <fullName evidence="3">Glycosyltransferase</fullName>
    </submittedName>
</protein>
<evidence type="ECO:0000259" key="2">
    <source>
        <dbReference type="Pfam" id="PF00535"/>
    </source>
</evidence>
<feature type="domain" description="Glycosyltransferase 2-like" evidence="2">
    <location>
        <begin position="7"/>
        <end position="75"/>
    </location>
</feature>
<name>A0A7K0G450_9SPHI</name>
<keyword evidence="1" id="KW-0472">Membrane</keyword>
<dbReference type="GO" id="GO:0016758">
    <property type="term" value="F:hexosyltransferase activity"/>
    <property type="evidence" value="ECO:0007669"/>
    <property type="project" value="UniProtKB-ARBA"/>
</dbReference>
<keyword evidence="1" id="KW-0812">Transmembrane</keyword>
<organism evidence="3 4">
    <name type="scientific">Pedobacter petrophilus</name>
    <dbReference type="NCBI Taxonomy" id="1908241"/>
    <lineage>
        <taxon>Bacteria</taxon>
        <taxon>Pseudomonadati</taxon>
        <taxon>Bacteroidota</taxon>
        <taxon>Sphingobacteriia</taxon>
        <taxon>Sphingobacteriales</taxon>
        <taxon>Sphingobacteriaceae</taxon>
        <taxon>Pedobacter</taxon>
    </lineage>
</organism>
<evidence type="ECO:0000256" key="1">
    <source>
        <dbReference type="SAM" id="Phobius"/>
    </source>
</evidence>
<keyword evidence="4" id="KW-1185">Reference proteome</keyword>
<feature type="transmembrane region" description="Helical" evidence="1">
    <location>
        <begin position="289"/>
        <end position="308"/>
    </location>
</feature>
<keyword evidence="3" id="KW-0808">Transferase</keyword>
<sequence length="324" mass="37995">MENIKLSICIPTYNRAEYLDLTLETITCQSVFTKSNDIEIVISDNCSSDHTEEIARKYIKDFGNKIVYFKNEENLADKNFELVLSRGRGLYLKLNNDTLTHTSNTLNCILQDVNANIESRNELFYLNQGLDKSKSILCNNLDEFINKAAYFGGWIGSFGIWKDDFHKMEDFSRYAKLLLTQTDVLYRLISNKGRIYVNNELIFLSQDSKIKHKGGYDLITIFLDNHSFILNEYVEKNQISTTTYKKLTSKLLLIFLRKYLVMAAVDPDKYRFKSNSPFSRIIKFYNPRYLLLFRFFTLYYTYLIFSYLKKAGKSILPIKKKVIK</sequence>
<dbReference type="AlphaFoldDB" id="A0A7K0G450"/>